<dbReference type="Gene3D" id="3.30.930.30">
    <property type="match status" value="1"/>
</dbReference>
<dbReference type="OrthoDB" id="8256159at2"/>
<protein>
    <submittedName>
        <fullName evidence="2">MobA/MobL family protein</fullName>
    </submittedName>
</protein>
<dbReference type="Proteomes" id="UP000189796">
    <property type="component" value="Chromosome I"/>
</dbReference>
<dbReference type="RefSeq" id="WP_079604404.1">
    <property type="nucleotide sequence ID" value="NZ_LT670817.1"/>
</dbReference>
<name>A0A1M5VCK5_9BRAD</name>
<evidence type="ECO:0000256" key="1">
    <source>
        <dbReference type="SAM" id="SignalP"/>
    </source>
</evidence>
<organism evidence="2 3">
    <name type="scientific">Bradyrhizobium erythrophlei</name>
    <dbReference type="NCBI Taxonomy" id="1437360"/>
    <lineage>
        <taxon>Bacteria</taxon>
        <taxon>Pseudomonadati</taxon>
        <taxon>Pseudomonadota</taxon>
        <taxon>Alphaproteobacteria</taxon>
        <taxon>Hyphomicrobiales</taxon>
        <taxon>Nitrobacteraceae</taxon>
        <taxon>Bradyrhizobium</taxon>
    </lineage>
</organism>
<sequence>MAITFARLMSMRLTLLSGAARPLAYTARTAIYDPHLDTLFDYSHLDGDYACGDIIVPEGHPLAFKKLSVFAASLDAAEWSKVRTALEERERLPQVGLSLVVALPPDDELWLHEAAELMQRIVTAPPRSNEVAIHWAIHEAIINRHGHAWYALRTFDAEGNAGHKLRDFMVHHRSTAAGADIVEGVDWPSLTWEVQQTLFEELGLDLVVDPIAPVPGKHSSPVVYVNGTIHNERSRERVARARERAHAANVEAIRKSPARLVETLLRGRSTLRTLELERLCARFFDHPADRAANVERILMDDDVVTLADNGAEKPRYLTTRRIHALTTQAAELIDNSSEDQITTITAADRVSLVCRIAERYHASNHPGGPLILGHALSDCQDIAVALATDAPAFGTIDMAVTGSDDLLGIGRERDLALRPGRLVIVPRCDRIDDQRLARLLLEANKRKVQLILGHDQSSAHGVVDRHLAVYASDRMGATSERYGRNDIERLLRAGLVRLAVEAMVDCGLLSFGEFRDRGADDPSQFVTCQDRRRINALAETIQRERVRAKALEPPEQLTTLRGTLGLSVGEWIVTTQACEDPLLAAGQFAPIVAIDRTNSTIRIMHDGKIKRIDLEAFAAIRSAATITIREACGLPADMRLAVELTDHRRTWAALLLVARRHEQAQLYVDPALARSTEELIDIARRSLPGALPHQRVMKPDPDAEISKFLPPIEAEDPFEPERFPEPRAAVPPPPRPIHLEERVRGTIASNVHASEGYRLLYHHVGPHNLNRGPNAARILGLCTSDLTVALIRFLAKLEPQRNRGEFDYYDMPPELPEHDPARWTLIEIQNAKYDLQTMAIAGSNWGFRPPLRPAPGAKLEL</sequence>
<feature type="signal peptide" evidence="1">
    <location>
        <begin position="1"/>
        <end position="19"/>
    </location>
</feature>
<reference evidence="2 3" key="1">
    <citation type="submission" date="2016-11" db="EMBL/GenBank/DDBJ databases">
        <authorList>
            <person name="Jaros S."/>
            <person name="Januszkiewicz K."/>
            <person name="Wedrychowicz H."/>
        </authorList>
    </citation>
    <scope>NUCLEOTIDE SEQUENCE [LARGE SCALE GENOMIC DNA]</scope>
    <source>
        <strain evidence="2 3">GAS138</strain>
    </source>
</reference>
<keyword evidence="1" id="KW-0732">Signal</keyword>
<evidence type="ECO:0000313" key="2">
    <source>
        <dbReference type="EMBL" id="SHH72911.1"/>
    </source>
</evidence>
<accession>A0A1M5VCK5</accession>
<proteinExistence type="predicted"/>
<evidence type="ECO:0000313" key="3">
    <source>
        <dbReference type="Proteomes" id="UP000189796"/>
    </source>
</evidence>
<dbReference type="EMBL" id="LT670817">
    <property type="protein sequence ID" value="SHH72911.1"/>
    <property type="molecule type" value="Genomic_DNA"/>
</dbReference>
<gene>
    <name evidence="2" type="ORF">SAMN05443248_5891</name>
</gene>
<feature type="chain" id="PRO_5012138396" evidence="1">
    <location>
        <begin position="20"/>
        <end position="861"/>
    </location>
</feature>
<dbReference type="AlphaFoldDB" id="A0A1M5VCK5"/>